<organism evidence="3 4">
    <name type="scientific">Candidatus Phycosocius spiralis</name>
    <dbReference type="NCBI Taxonomy" id="2815099"/>
    <lineage>
        <taxon>Bacteria</taxon>
        <taxon>Pseudomonadati</taxon>
        <taxon>Pseudomonadota</taxon>
        <taxon>Alphaproteobacteria</taxon>
        <taxon>Caulobacterales</taxon>
        <taxon>Caulobacterales incertae sedis</taxon>
        <taxon>Candidatus Phycosocius</taxon>
    </lineage>
</organism>
<keyword evidence="2" id="KW-1133">Transmembrane helix</keyword>
<evidence type="ECO:0000313" key="4">
    <source>
        <dbReference type="Proteomes" id="UP001161064"/>
    </source>
</evidence>
<dbReference type="RefSeq" id="WP_284358515.1">
    <property type="nucleotide sequence ID" value="NZ_BPFZ01000001.1"/>
</dbReference>
<gene>
    <name evidence="3" type="ORF">PsB1_0202</name>
</gene>
<keyword evidence="2" id="KW-0812">Transmembrane</keyword>
<evidence type="ECO:0000256" key="1">
    <source>
        <dbReference type="SAM" id="MobiDB-lite"/>
    </source>
</evidence>
<comment type="caution">
    <text evidence="3">The sequence shown here is derived from an EMBL/GenBank/DDBJ whole genome shotgun (WGS) entry which is preliminary data.</text>
</comment>
<evidence type="ECO:0008006" key="5">
    <source>
        <dbReference type="Google" id="ProtNLM"/>
    </source>
</evidence>
<feature type="transmembrane region" description="Helical" evidence="2">
    <location>
        <begin position="16"/>
        <end position="36"/>
    </location>
</feature>
<feature type="region of interest" description="Disordered" evidence="1">
    <location>
        <begin position="125"/>
        <end position="145"/>
    </location>
</feature>
<evidence type="ECO:0000256" key="2">
    <source>
        <dbReference type="SAM" id="Phobius"/>
    </source>
</evidence>
<keyword evidence="2" id="KW-0472">Membrane</keyword>
<dbReference type="EMBL" id="BPFZ01000001">
    <property type="protein sequence ID" value="GIU66048.1"/>
    <property type="molecule type" value="Genomic_DNA"/>
</dbReference>
<name>A0ABQ4PTJ4_9PROT</name>
<proteinExistence type="predicted"/>
<feature type="region of interest" description="Disordered" evidence="1">
    <location>
        <begin position="69"/>
        <end position="94"/>
    </location>
</feature>
<dbReference type="Proteomes" id="UP001161064">
    <property type="component" value="Unassembled WGS sequence"/>
</dbReference>
<feature type="compositionally biased region" description="Pro residues" evidence="1">
    <location>
        <begin position="133"/>
        <end position="145"/>
    </location>
</feature>
<accession>A0ABQ4PTJ4</accession>
<evidence type="ECO:0000313" key="3">
    <source>
        <dbReference type="EMBL" id="GIU66048.1"/>
    </source>
</evidence>
<keyword evidence="4" id="KW-1185">Reference proteome</keyword>
<reference evidence="3" key="2">
    <citation type="journal article" date="2023" name="ISME Commun">
        <title>Characterization of a bloom-associated alphaproteobacterial lineage, 'Candidatus Phycosocius': insights into freshwater algal-bacterial interactions.</title>
        <authorList>
            <person name="Tanabe Y."/>
            <person name="Yamaguchi H."/>
            <person name="Yoshida M."/>
            <person name="Kai A."/>
            <person name="Okazaki Y."/>
        </authorList>
    </citation>
    <scope>NUCLEOTIDE SEQUENCE</scope>
    <source>
        <strain evidence="3">BOTRYCO-1</strain>
    </source>
</reference>
<sequence length="145" mass="14899">MVRPTTSLNWLRRLQTLLAVMAIAIKVAIPLGFMVGTPASPTGLIPIVLCTATGDVTAFMDNAGAIHQSATEAEGTSGPDGDKDHDASGCQFAGQSVPLTAPSHDLLTIRFPAYALTGPARRIDSAPGLGLAAPPPPKTGPPRHV</sequence>
<protein>
    <recommendedName>
        <fullName evidence="5">DUF2946 domain-containing protein</fullName>
    </recommendedName>
</protein>
<reference evidence="3" key="1">
    <citation type="submission" date="2021-05" db="EMBL/GenBank/DDBJ databases">
        <authorList>
            <person name="Tanabe Y."/>
        </authorList>
    </citation>
    <scope>NUCLEOTIDE SEQUENCE</scope>
    <source>
        <strain evidence="3">BOTRYCO-1</strain>
    </source>
</reference>